<keyword evidence="1" id="KW-0732">Signal</keyword>
<dbReference type="SUPFAM" id="SSF74653">
    <property type="entry name" value="TolA/TonB C-terminal domain"/>
    <property type="match status" value="1"/>
</dbReference>
<name>A0A1I1U4D8_9GAMM</name>
<dbReference type="Pfam" id="PF03544">
    <property type="entry name" value="TonB_C"/>
    <property type="match status" value="1"/>
</dbReference>
<feature type="signal peptide" evidence="1">
    <location>
        <begin position="1"/>
        <end position="20"/>
    </location>
</feature>
<dbReference type="GO" id="GO:0055085">
    <property type="term" value="P:transmembrane transport"/>
    <property type="evidence" value="ECO:0007669"/>
    <property type="project" value="InterPro"/>
</dbReference>
<evidence type="ECO:0000259" key="2">
    <source>
        <dbReference type="PROSITE" id="PS52015"/>
    </source>
</evidence>
<dbReference type="InterPro" id="IPR037682">
    <property type="entry name" value="TonB_C"/>
</dbReference>
<dbReference type="Gene3D" id="3.30.1150.10">
    <property type="match status" value="1"/>
</dbReference>
<keyword evidence="4" id="KW-1185">Reference proteome</keyword>
<dbReference type="RefSeq" id="WP_177208178.1">
    <property type="nucleotide sequence ID" value="NZ_FOLO01000081.1"/>
</dbReference>
<reference evidence="3 4" key="1">
    <citation type="submission" date="2016-10" db="EMBL/GenBank/DDBJ databases">
        <authorList>
            <person name="de Groot N.N."/>
        </authorList>
    </citation>
    <scope>NUCLEOTIDE SEQUENCE [LARGE SCALE GENOMIC DNA]</scope>
    <source>
        <strain evidence="3 4">DSM 6059</strain>
    </source>
</reference>
<feature type="domain" description="TonB C-terminal" evidence="2">
    <location>
        <begin position="38"/>
        <end position="133"/>
    </location>
</feature>
<dbReference type="Proteomes" id="UP000198862">
    <property type="component" value="Unassembled WGS sequence"/>
</dbReference>
<accession>A0A1I1U4D8</accession>
<evidence type="ECO:0000313" key="4">
    <source>
        <dbReference type="Proteomes" id="UP000198862"/>
    </source>
</evidence>
<gene>
    <name evidence="3" type="ORF">SAMN02745724_05110</name>
</gene>
<dbReference type="STRING" id="1123010.SAMN02745724_05110"/>
<sequence>MTIKPALAILALSGAFFAQAHAKKIHADIQLTHITPSKENAVWAREKQTSPIYPIELAKNGIAGCGIFKVQISETGKTKNIELVSSIPSKKIFKASKKIIKKLKWQETKHGIAKAQEKVIRLDYCIGGESFQEVQKRCIEQTKLSCTS</sequence>
<dbReference type="PROSITE" id="PS52015">
    <property type="entry name" value="TONB_CTD"/>
    <property type="match status" value="1"/>
</dbReference>
<proteinExistence type="predicted"/>
<evidence type="ECO:0000313" key="3">
    <source>
        <dbReference type="EMBL" id="SFD65706.1"/>
    </source>
</evidence>
<evidence type="ECO:0000256" key="1">
    <source>
        <dbReference type="SAM" id="SignalP"/>
    </source>
</evidence>
<organism evidence="3 4">
    <name type="scientific">Pseudoalteromonas denitrificans DSM 6059</name>
    <dbReference type="NCBI Taxonomy" id="1123010"/>
    <lineage>
        <taxon>Bacteria</taxon>
        <taxon>Pseudomonadati</taxon>
        <taxon>Pseudomonadota</taxon>
        <taxon>Gammaproteobacteria</taxon>
        <taxon>Alteromonadales</taxon>
        <taxon>Pseudoalteromonadaceae</taxon>
        <taxon>Pseudoalteromonas</taxon>
    </lineage>
</organism>
<feature type="chain" id="PRO_5011692820" evidence="1">
    <location>
        <begin position="21"/>
        <end position="148"/>
    </location>
</feature>
<protein>
    <submittedName>
        <fullName evidence="3">TonB protein C-terminal</fullName>
    </submittedName>
</protein>
<dbReference type="AlphaFoldDB" id="A0A1I1U4D8"/>
<dbReference type="EMBL" id="FOLO01000081">
    <property type="protein sequence ID" value="SFD65706.1"/>
    <property type="molecule type" value="Genomic_DNA"/>
</dbReference>